<organism evidence="1 2">
    <name type="scientific">Shewanella inventionis</name>
    <dbReference type="NCBI Taxonomy" id="1738770"/>
    <lineage>
        <taxon>Bacteria</taxon>
        <taxon>Pseudomonadati</taxon>
        <taxon>Pseudomonadota</taxon>
        <taxon>Gammaproteobacteria</taxon>
        <taxon>Alteromonadales</taxon>
        <taxon>Shewanellaceae</taxon>
        <taxon>Shewanella</taxon>
    </lineage>
</organism>
<protein>
    <submittedName>
        <fullName evidence="1">Uncharacterized protein</fullName>
    </submittedName>
</protein>
<keyword evidence="2" id="KW-1185">Reference proteome</keyword>
<name>A0ABQ1JXW2_9GAMM</name>
<evidence type="ECO:0000313" key="1">
    <source>
        <dbReference type="EMBL" id="GGB77894.1"/>
    </source>
</evidence>
<gene>
    <name evidence="1" type="ORF">GCM10011607_42520</name>
</gene>
<proteinExistence type="predicted"/>
<reference evidence="2" key="1">
    <citation type="journal article" date="2019" name="Int. J. Syst. Evol. Microbiol.">
        <title>The Global Catalogue of Microorganisms (GCM) 10K type strain sequencing project: providing services to taxonomists for standard genome sequencing and annotation.</title>
        <authorList>
            <consortium name="The Broad Institute Genomics Platform"/>
            <consortium name="The Broad Institute Genome Sequencing Center for Infectious Disease"/>
            <person name="Wu L."/>
            <person name="Ma J."/>
        </authorList>
    </citation>
    <scope>NUCLEOTIDE SEQUENCE [LARGE SCALE GENOMIC DNA]</scope>
    <source>
        <strain evidence="2">CGMCC 1.15339</strain>
    </source>
</reference>
<sequence length="42" mass="5002">MMDDWELKVIFNTMDNYKIELGSYKDLQSNILAEWLLAGYTK</sequence>
<accession>A0ABQ1JXW2</accession>
<evidence type="ECO:0000313" key="2">
    <source>
        <dbReference type="Proteomes" id="UP000617555"/>
    </source>
</evidence>
<comment type="caution">
    <text evidence="1">The sequence shown here is derived from an EMBL/GenBank/DDBJ whole genome shotgun (WGS) entry which is preliminary data.</text>
</comment>
<dbReference type="EMBL" id="BMII01000089">
    <property type="protein sequence ID" value="GGB77894.1"/>
    <property type="molecule type" value="Genomic_DNA"/>
</dbReference>
<dbReference type="Proteomes" id="UP000617555">
    <property type="component" value="Unassembled WGS sequence"/>
</dbReference>